<keyword evidence="2" id="KW-1185">Reference proteome</keyword>
<dbReference type="AlphaFoldDB" id="A0A5B9Y703"/>
<organism evidence="1 2">
    <name type="scientific">Spiroplasma chinense</name>
    <dbReference type="NCBI Taxonomy" id="216932"/>
    <lineage>
        <taxon>Bacteria</taxon>
        <taxon>Bacillati</taxon>
        <taxon>Mycoplasmatota</taxon>
        <taxon>Mollicutes</taxon>
        <taxon>Entomoplasmatales</taxon>
        <taxon>Spiroplasmataceae</taxon>
        <taxon>Spiroplasma</taxon>
    </lineage>
</organism>
<sequence length="797" mass="93173">MKRILQILTVFSYLAVSTTTVVSCQISSRSSGTDNENENREAERAYRKLSRYLDEDYYLEILNVKEVYGFLNTFFRDDKNFNVTENIVVTKDSYADNRFTLDFKKANGSINMYFGNKTDINEKIKNPNFGELDFNFTDENQMKEFLTQSYDFLSFINSDDYITKILTNTNYNYFNGMKVDLTGENIKNKSLDFYKNKYGGKLEISFSPKMRIDKFFDYHVGSISNISSEKIYNYYSTKPGFSNLYSEYKITEKDFKVEDVEEGTLISSDTKLIGSHLLNADRKIYHNLDEINLKSVINSKGIPEENEIAWTDFIYKTISEKFKVEIDELKELIKLNMNLNDKTFKVEPKNTNEQSILVFEGSWSGKLFGAKHANEVIKNTQLGIISTDDLKLESGSFNSRNIIKFIESRNDLDNYQSLENNISFKNDSKNNNKIVIQFLIPTSISKDFLVGEITFSYTLLFSWSGWEYENTFNQNLYRYFSAITINSNYQNNLVIWSERENSSNKKILYYESNKNPIEIEMGNNFDNSKIKAMYSIEFDKILFEMTDGFYIINMNFEEVTYNKFYENDNSNLSIKSVKKYDEDIIFSNEQGIFKFGEDKVEKIIENYSVNYFDINDNILVFITTTGSVYYKKMDENSINFIKEFDDTGFVFIKNNTIHIISKTKQNTWTYWLYEISSKTLSDKPVYLYIPTNLKGAYMRENGELYFHYLSLGSQGAKQETYGLTTNITKNDSTLEFGVNVTKLTQTIVEGRLKGPVYLQNHSFETNVYDNTVFNNHYISIIEDRVVFTWLSSETDQY</sequence>
<name>A0A5B9Y703_9MOLU</name>
<gene>
    <name evidence="1" type="ORF">SCHIN_v1c06750</name>
</gene>
<dbReference type="PROSITE" id="PS51257">
    <property type="entry name" value="PROKAR_LIPOPROTEIN"/>
    <property type="match status" value="1"/>
</dbReference>
<protein>
    <recommendedName>
        <fullName evidence="3">Lipoprotein</fullName>
    </recommendedName>
</protein>
<evidence type="ECO:0000313" key="2">
    <source>
        <dbReference type="Proteomes" id="UP000323144"/>
    </source>
</evidence>
<dbReference type="KEGG" id="schi:SCHIN_v1c06750"/>
<dbReference type="Proteomes" id="UP000323144">
    <property type="component" value="Chromosome"/>
</dbReference>
<accession>A0A5B9Y703</accession>
<dbReference type="EMBL" id="CP043026">
    <property type="protein sequence ID" value="QEH61872.1"/>
    <property type="molecule type" value="Genomic_DNA"/>
</dbReference>
<evidence type="ECO:0008006" key="3">
    <source>
        <dbReference type="Google" id="ProtNLM"/>
    </source>
</evidence>
<proteinExistence type="predicted"/>
<dbReference type="RefSeq" id="WP_166508251.1">
    <property type="nucleotide sequence ID" value="NZ_CP043026.1"/>
</dbReference>
<reference evidence="1 2" key="1">
    <citation type="submission" date="2019-08" db="EMBL/GenBank/DDBJ databases">
        <title>Complete genome sequence of Spiroplasma chinense CCH (DSM 19755).</title>
        <authorList>
            <person name="Shen H.-Y."/>
            <person name="Lin Y.-C."/>
            <person name="Chou L."/>
            <person name="Kuo C.-H."/>
        </authorList>
    </citation>
    <scope>NUCLEOTIDE SEQUENCE [LARGE SCALE GENOMIC DNA]</scope>
    <source>
        <strain evidence="1 2">CCH</strain>
    </source>
</reference>
<evidence type="ECO:0000313" key="1">
    <source>
        <dbReference type="EMBL" id="QEH61872.1"/>
    </source>
</evidence>